<dbReference type="InterPro" id="IPR053181">
    <property type="entry name" value="EcdB-like_regulator"/>
</dbReference>
<dbReference type="GO" id="GO:0008270">
    <property type="term" value="F:zinc ion binding"/>
    <property type="evidence" value="ECO:0007669"/>
    <property type="project" value="InterPro"/>
</dbReference>
<keyword evidence="1" id="KW-0479">Metal-binding</keyword>
<dbReference type="EMBL" id="JAUEPP010000001">
    <property type="protein sequence ID" value="KAK3355790.1"/>
    <property type="molecule type" value="Genomic_DNA"/>
</dbReference>
<reference evidence="5" key="2">
    <citation type="submission" date="2023-06" db="EMBL/GenBank/DDBJ databases">
        <authorList>
            <consortium name="Lawrence Berkeley National Laboratory"/>
            <person name="Haridas S."/>
            <person name="Hensen N."/>
            <person name="Bonometti L."/>
            <person name="Westerberg I."/>
            <person name="Brannstrom I.O."/>
            <person name="Guillou S."/>
            <person name="Cros-Aarteil S."/>
            <person name="Calhoun S."/>
            <person name="Kuo A."/>
            <person name="Mondo S."/>
            <person name="Pangilinan J."/>
            <person name="Riley R."/>
            <person name="Labutti K."/>
            <person name="Andreopoulos B."/>
            <person name="Lipzen A."/>
            <person name="Chen C."/>
            <person name="Yanf M."/>
            <person name="Daum C."/>
            <person name="Ng V."/>
            <person name="Clum A."/>
            <person name="Steindorff A."/>
            <person name="Ohm R."/>
            <person name="Martin F."/>
            <person name="Silar P."/>
            <person name="Natvig D."/>
            <person name="Lalanne C."/>
            <person name="Gautier V."/>
            <person name="Ament-Velasquez S.L."/>
            <person name="Kruys A."/>
            <person name="Hutchinson M.I."/>
            <person name="Powell A.J."/>
            <person name="Barry K."/>
            <person name="Miller A.N."/>
            <person name="Grigoriev I.V."/>
            <person name="Debuchy R."/>
            <person name="Gladieux P."/>
            <person name="Thoren M.H."/>
            <person name="Johannesson H."/>
        </authorList>
    </citation>
    <scope>NUCLEOTIDE SEQUENCE</scope>
    <source>
        <strain evidence="5">CBS 560.94</strain>
    </source>
</reference>
<evidence type="ECO:0000256" key="3">
    <source>
        <dbReference type="SAM" id="MobiDB-lite"/>
    </source>
</evidence>
<organism evidence="5 6">
    <name type="scientific">Neurospora tetraspora</name>
    <dbReference type="NCBI Taxonomy" id="94610"/>
    <lineage>
        <taxon>Eukaryota</taxon>
        <taxon>Fungi</taxon>
        <taxon>Dikarya</taxon>
        <taxon>Ascomycota</taxon>
        <taxon>Pezizomycotina</taxon>
        <taxon>Sordariomycetes</taxon>
        <taxon>Sordariomycetidae</taxon>
        <taxon>Sordariales</taxon>
        <taxon>Sordariaceae</taxon>
        <taxon>Neurospora</taxon>
    </lineage>
</organism>
<dbReference type="GO" id="GO:0006351">
    <property type="term" value="P:DNA-templated transcription"/>
    <property type="evidence" value="ECO:0007669"/>
    <property type="project" value="InterPro"/>
</dbReference>
<feature type="region of interest" description="Disordered" evidence="3">
    <location>
        <begin position="1"/>
        <end position="33"/>
    </location>
</feature>
<evidence type="ECO:0000313" key="6">
    <source>
        <dbReference type="Proteomes" id="UP001278500"/>
    </source>
</evidence>
<evidence type="ECO:0000259" key="4">
    <source>
        <dbReference type="PROSITE" id="PS50048"/>
    </source>
</evidence>
<reference evidence="5" key="1">
    <citation type="journal article" date="2023" name="Mol. Phylogenet. Evol.">
        <title>Genome-scale phylogeny and comparative genomics of the fungal order Sordariales.</title>
        <authorList>
            <person name="Hensen N."/>
            <person name="Bonometti L."/>
            <person name="Westerberg I."/>
            <person name="Brannstrom I.O."/>
            <person name="Guillou S."/>
            <person name="Cros-Aarteil S."/>
            <person name="Calhoun S."/>
            <person name="Haridas S."/>
            <person name="Kuo A."/>
            <person name="Mondo S."/>
            <person name="Pangilinan J."/>
            <person name="Riley R."/>
            <person name="LaButti K."/>
            <person name="Andreopoulos B."/>
            <person name="Lipzen A."/>
            <person name="Chen C."/>
            <person name="Yan M."/>
            <person name="Daum C."/>
            <person name="Ng V."/>
            <person name="Clum A."/>
            <person name="Steindorff A."/>
            <person name="Ohm R.A."/>
            <person name="Martin F."/>
            <person name="Silar P."/>
            <person name="Natvig D.O."/>
            <person name="Lalanne C."/>
            <person name="Gautier V."/>
            <person name="Ament-Velasquez S.L."/>
            <person name="Kruys A."/>
            <person name="Hutchinson M.I."/>
            <person name="Powell A.J."/>
            <person name="Barry K."/>
            <person name="Miller A.N."/>
            <person name="Grigoriev I.V."/>
            <person name="Debuchy R."/>
            <person name="Gladieux P."/>
            <person name="Hiltunen Thoren M."/>
            <person name="Johannesson H."/>
        </authorList>
    </citation>
    <scope>NUCLEOTIDE SEQUENCE</scope>
    <source>
        <strain evidence="5">CBS 560.94</strain>
    </source>
</reference>
<dbReference type="SUPFAM" id="SSF57701">
    <property type="entry name" value="Zn2/Cys6 DNA-binding domain"/>
    <property type="match status" value="1"/>
</dbReference>
<dbReference type="InterPro" id="IPR001138">
    <property type="entry name" value="Zn2Cys6_DnaBD"/>
</dbReference>
<dbReference type="PROSITE" id="PS00463">
    <property type="entry name" value="ZN2_CY6_FUNGAL_1"/>
    <property type="match status" value="1"/>
</dbReference>
<dbReference type="InterPro" id="IPR036864">
    <property type="entry name" value="Zn2-C6_fun-type_DNA-bd_sf"/>
</dbReference>
<dbReference type="CDD" id="cd12148">
    <property type="entry name" value="fungal_TF_MHR"/>
    <property type="match status" value="1"/>
</dbReference>
<keyword evidence="6" id="KW-1185">Reference proteome</keyword>
<dbReference type="InterPro" id="IPR007219">
    <property type="entry name" value="XnlR_reg_dom"/>
</dbReference>
<comment type="caution">
    <text evidence="5">The sequence shown here is derived from an EMBL/GenBank/DDBJ whole genome shotgun (WGS) entry which is preliminary data.</text>
</comment>
<proteinExistence type="predicted"/>
<evidence type="ECO:0000313" key="5">
    <source>
        <dbReference type="EMBL" id="KAK3355790.1"/>
    </source>
</evidence>
<dbReference type="GO" id="GO:0003677">
    <property type="term" value="F:DNA binding"/>
    <property type="evidence" value="ECO:0007669"/>
    <property type="project" value="InterPro"/>
</dbReference>
<keyword evidence="2" id="KW-0539">Nucleus</keyword>
<feature type="compositionally biased region" description="Polar residues" evidence="3">
    <location>
        <begin position="9"/>
        <end position="20"/>
    </location>
</feature>
<dbReference type="GO" id="GO:0000981">
    <property type="term" value="F:DNA-binding transcription factor activity, RNA polymerase II-specific"/>
    <property type="evidence" value="ECO:0007669"/>
    <property type="project" value="InterPro"/>
</dbReference>
<evidence type="ECO:0000256" key="1">
    <source>
        <dbReference type="ARBA" id="ARBA00022723"/>
    </source>
</evidence>
<name>A0AAE0MWT4_9PEZI</name>
<dbReference type="Proteomes" id="UP001278500">
    <property type="component" value="Unassembled WGS sequence"/>
</dbReference>
<dbReference type="RefSeq" id="XP_062687168.1">
    <property type="nucleotide sequence ID" value="XM_062830793.1"/>
</dbReference>
<dbReference type="Pfam" id="PF00172">
    <property type="entry name" value="Zn_clus"/>
    <property type="match status" value="1"/>
</dbReference>
<dbReference type="SMART" id="SM00066">
    <property type="entry name" value="GAL4"/>
    <property type="match status" value="1"/>
</dbReference>
<sequence length="811" mass="88720">MNDFAAHPHQTSSPASSSGTIPPPPLPGTSLRKERGAIAAQACDTCRARKQKCDEQRPRCGTCQRFHVECHYREPQPTKKDKTLVEILDKLKVLDVLNVLENKIDHLSSRMDHLSATCHPNTNSITATHFAPTPPLTVSTGHSTGIHGVHPAVAHHRSPEGLSNGVPHALPNIASLTEDQGHYQYVSAAHQMLAWPAIQGHLAAIQPKCPTRDLKSVATECPAIALGAHFSMDYTIPISLQNGDNFNPAPVSAPISAFGLDWDIMQTLSMAYFDAINLLHPILDRHTFLTQTLPTLFKNGVDHRLQSTIAFLVFALGEVALGNYRGAPINAHGGRPSGMRGGSKSHPPGITLFNEARKRLGFSVTETSLEMVQAYTLASTYCATCSYPMGFWKMSREASLACQSLIMINPGVLSSPQADLLRRAFWHCAVMETCLNLELGFPLTGLEKMENVVSLPDFSTSFSDDDYISNQETQYQEHFASQIALRRLLVEFHGTLSRSPYNTIAPSTSSTPNTIRHMATDLEHWRGYLPPNLKWQEDTPGAFPPSATTYNGPSIYSPVTTATATTTTNSTPAISPMLPTPQAGTMSISSVSSVVGSVSMSGSGVIPQSVASITASGLRSPQLSHQQPILNSGLGLQQHQPVPQPQMFTADLDAPPVRYPYAHDVQVALLRSRYYYAKYLIHRPFLYKALHHPDAMTQDDAIGAAECLKASLKWPIAMSPTCLDKRLVPCPFFFTQNFFGILVLLHLVLSDKVPILTKIKDTLCGGERFEMEAKETVELYVNWIRDLSDVEPSAGWDWDVVSAMFGLEGNG</sequence>
<dbReference type="PROSITE" id="PS50048">
    <property type="entry name" value="ZN2_CY6_FUNGAL_2"/>
    <property type="match status" value="1"/>
</dbReference>
<dbReference type="GeneID" id="87867947"/>
<dbReference type="Gene3D" id="4.10.240.10">
    <property type="entry name" value="Zn(2)-C6 fungal-type DNA-binding domain"/>
    <property type="match status" value="1"/>
</dbReference>
<gene>
    <name evidence="5" type="ORF">B0H65DRAFT_58038</name>
</gene>
<dbReference type="PANTHER" id="PTHR47785">
    <property type="entry name" value="ZN(II)2CYS6 TRANSCRIPTION FACTOR (EUROFUNG)-RELATED-RELATED"/>
    <property type="match status" value="1"/>
</dbReference>
<evidence type="ECO:0000256" key="2">
    <source>
        <dbReference type="ARBA" id="ARBA00023242"/>
    </source>
</evidence>
<dbReference type="AlphaFoldDB" id="A0AAE0MWT4"/>
<accession>A0AAE0MWT4</accession>
<dbReference type="Pfam" id="PF04082">
    <property type="entry name" value="Fungal_trans"/>
    <property type="match status" value="1"/>
</dbReference>
<feature type="domain" description="Zn(2)-C6 fungal-type" evidence="4">
    <location>
        <begin position="42"/>
        <end position="72"/>
    </location>
</feature>
<dbReference type="PANTHER" id="PTHR47785:SF6">
    <property type="entry name" value="ZN(II)2CYS6 TRANSCRIPTION FACTOR (EUROFUNG)"/>
    <property type="match status" value="1"/>
</dbReference>
<dbReference type="CDD" id="cd00067">
    <property type="entry name" value="GAL4"/>
    <property type="match status" value="1"/>
</dbReference>
<protein>
    <recommendedName>
        <fullName evidence="4">Zn(2)-C6 fungal-type domain-containing protein</fullName>
    </recommendedName>
</protein>